<feature type="region of interest" description="Disordered" evidence="1">
    <location>
        <begin position="182"/>
        <end position="263"/>
    </location>
</feature>
<sequence length="263" mass="28454">MGQDHLALSKTVPDAAVASWSFVTSPGAPWRSLPDNRRCRAPACRPSGPPAVGVVLLGRIGGVRLHRDVRHGEELALGLHVLVPRAQDMAADLDIIEEERGLGFARVVVIDHRAGPGMIFLVQRLRHAQPLVRLDLVLERARAAVGAYLAVVLGKGRGEGGVRATPRSVELLQNVDFQRPLRPAALRPRRAAPRKPDGRPREAAHRDIGPHPPDAFDAADLVPGLPLDDRSVMPEQAGCRARRACPSGRPAYAGEWPSRPRHG</sequence>
<feature type="compositionally biased region" description="Basic and acidic residues" evidence="1">
    <location>
        <begin position="194"/>
        <end position="209"/>
    </location>
</feature>
<reference evidence="3" key="1">
    <citation type="submission" date="2016-10" db="EMBL/GenBank/DDBJ databases">
        <authorList>
            <person name="Varghese N."/>
            <person name="Submissions S."/>
        </authorList>
    </citation>
    <scope>NUCLEOTIDE SEQUENCE [LARGE SCALE GENOMIC DNA]</scope>
    <source>
        <strain evidence="3">CGMCC 1.7655</strain>
    </source>
</reference>
<dbReference type="AlphaFoldDB" id="A0A1G9MIB3"/>
<name>A0A1G9MIB3_9RHOB</name>
<accession>A0A1G9MIB3</accession>
<gene>
    <name evidence="2" type="ORF">SAMN04487971_12114</name>
</gene>
<organism evidence="2 3">
    <name type="scientific">Paracoccus chinensis</name>
    <dbReference type="NCBI Taxonomy" id="525640"/>
    <lineage>
        <taxon>Bacteria</taxon>
        <taxon>Pseudomonadati</taxon>
        <taxon>Pseudomonadota</taxon>
        <taxon>Alphaproteobacteria</taxon>
        <taxon>Rhodobacterales</taxon>
        <taxon>Paracoccaceae</taxon>
        <taxon>Paracoccus</taxon>
    </lineage>
</organism>
<dbReference type="Proteomes" id="UP000199555">
    <property type="component" value="Unassembled WGS sequence"/>
</dbReference>
<dbReference type="STRING" id="525640.SAMN04487971_12114"/>
<proteinExistence type="predicted"/>
<evidence type="ECO:0000313" key="3">
    <source>
        <dbReference type="Proteomes" id="UP000199555"/>
    </source>
</evidence>
<dbReference type="EMBL" id="FNGE01000021">
    <property type="protein sequence ID" value="SDL73874.1"/>
    <property type="molecule type" value="Genomic_DNA"/>
</dbReference>
<evidence type="ECO:0000313" key="2">
    <source>
        <dbReference type="EMBL" id="SDL73874.1"/>
    </source>
</evidence>
<protein>
    <submittedName>
        <fullName evidence="2">Uncharacterized protein</fullName>
    </submittedName>
</protein>
<keyword evidence="3" id="KW-1185">Reference proteome</keyword>
<evidence type="ECO:0000256" key="1">
    <source>
        <dbReference type="SAM" id="MobiDB-lite"/>
    </source>
</evidence>